<keyword evidence="5 11" id="KW-0812">Transmembrane</keyword>
<evidence type="ECO:0000313" key="12">
    <source>
        <dbReference type="EMBL" id="MRG96860.1"/>
    </source>
</evidence>
<dbReference type="PANTHER" id="PTHR43298">
    <property type="entry name" value="MULTIDRUG RESISTANCE PROTEIN NORM-RELATED"/>
    <property type="match status" value="1"/>
</dbReference>
<keyword evidence="6 11" id="KW-1133">Transmembrane helix</keyword>
<evidence type="ECO:0000256" key="9">
    <source>
        <dbReference type="ARBA" id="ARBA00031636"/>
    </source>
</evidence>
<dbReference type="EMBL" id="WJIE01000014">
    <property type="protein sequence ID" value="MRG96860.1"/>
    <property type="molecule type" value="Genomic_DNA"/>
</dbReference>
<evidence type="ECO:0000256" key="6">
    <source>
        <dbReference type="ARBA" id="ARBA00022989"/>
    </source>
</evidence>
<dbReference type="RefSeq" id="WP_153823661.1">
    <property type="nucleotide sequence ID" value="NZ_WJIE01000014.1"/>
</dbReference>
<evidence type="ECO:0000256" key="10">
    <source>
        <dbReference type="SAM" id="MobiDB-lite"/>
    </source>
</evidence>
<feature type="transmembrane region" description="Helical" evidence="11">
    <location>
        <begin position="270"/>
        <end position="291"/>
    </location>
</feature>
<feature type="transmembrane region" description="Helical" evidence="11">
    <location>
        <begin position="339"/>
        <end position="361"/>
    </location>
</feature>
<evidence type="ECO:0000256" key="11">
    <source>
        <dbReference type="SAM" id="Phobius"/>
    </source>
</evidence>
<evidence type="ECO:0000256" key="3">
    <source>
        <dbReference type="ARBA" id="ARBA00022449"/>
    </source>
</evidence>
<keyword evidence="2" id="KW-0813">Transport</keyword>
<reference evidence="12 13" key="1">
    <citation type="submission" date="2019-10" db="EMBL/GenBank/DDBJ databases">
        <title>A soil myxobacterium in the family Polyangiaceae.</title>
        <authorList>
            <person name="Li Y."/>
            <person name="Wang J."/>
        </authorList>
    </citation>
    <scope>NUCLEOTIDE SEQUENCE [LARGE SCALE GENOMIC DNA]</scope>
    <source>
        <strain evidence="12 13">DSM 14734</strain>
    </source>
</reference>
<dbReference type="GO" id="GO:0042910">
    <property type="term" value="F:xenobiotic transmembrane transporter activity"/>
    <property type="evidence" value="ECO:0007669"/>
    <property type="project" value="InterPro"/>
</dbReference>
<evidence type="ECO:0000256" key="1">
    <source>
        <dbReference type="ARBA" id="ARBA00004651"/>
    </source>
</evidence>
<gene>
    <name evidence="12" type="ORF">GF068_33795</name>
</gene>
<feature type="region of interest" description="Disordered" evidence="10">
    <location>
        <begin position="1"/>
        <end position="21"/>
    </location>
</feature>
<dbReference type="PIRSF" id="PIRSF006603">
    <property type="entry name" value="DinF"/>
    <property type="match status" value="1"/>
</dbReference>
<evidence type="ECO:0000313" key="13">
    <source>
        <dbReference type="Proteomes" id="UP000440224"/>
    </source>
</evidence>
<keyword evidence="4" id="KW-1003">Cell membrane</keyword>
<sequence>MSDVAPISSTSRIEDEPTGGTRTVRAELRELAVLGGPITLSFVANQMLGFVDVAMVGRLGATSLAATGIGNGIFFTISIVGMGVVLGMDPLVSQAAGANDHARARAVLWQAVRIAVLAGVPSMLLIVLAGLLIGHAGIDAETSRLVLRYLLGRLPGLIPFLVATAGRTYLQARGFPRALVSAAIAANITNFLGNWLFIYGDDGLAQVGLPRIGLPALDVLGAGIASSIATLATITVVFREVSRRDGALRAAELRPDPETTRAIVRVGWPIGMHLLAEVGAFSLAGIFAGWIGPEAAAGHQVALTLASLSFTVALGMSNATSVLVGRAVGRGDPAGARRVGLVGVVATSAVMGLWAIVFAAAPTLCARILSDKPDVLEAAVPLIRIAAIFQLADGAQAVAAGALRGAGDTRSARNANMVGYYVFGLPLALLLGFGVGMGAIGIWWGLTAALFLVAAALVVRFSRMSSTQMQRI</sequence>
<feature type="transmembrane region" description="Helical" evidence="11">
    <location>
        <begin position="31"/>
        <end position="51"/>
    </location>
</feature>
<dbReference type="Proteomes" id="UP000440224">
    <property type="component" value="Unassembled WGS sequence"/>
</dbReference>
<keyword evidence="13" id="KW-1185">Reference proteome</keyword>
<name>A0A6N7Q230_9BACT</name>
<feature type="transmembrane region" description="Helical" evidence="11">
    <location>
        <begin position="145"/>
        <end position="166"/>
    </location>
</feature>
<dbReference type="CDD" id="cd13131">
    <property type="entry name" value="MATE_NorM_like"/>
    <property type="match status" value="1"/>
</dbReference>
<comment type="subcellular location">
    <subcellularLocation>
        <location evidence="1">Cell membrane</location>
        <topology evidence="1">Multi-pass membrane protein</topology>
    </subcellularLocation>
</comment>
<accession>A0A6N7Q230</accession>
<feature type="transmembrane region" description="Helical" evidence="11">
    <location>
        <begin position="178"/>
        <end position="199"/>
    </location>
</feature>
<dbReference type="NCBIfam" id="TIGR00797">
    <property type="entry name" value="matE"/>
    <property type="match status" value="1"/>
</dbReference>
<dbReference type="InterPro" id="IPR050222">
    <property type="entry name" value="MATE_MdtK"/>
</dbReference>
<feature type="transmembrane region" description="Helical" evidence="11">
    <location>
        <begin position="381"/>
        <end position="406"/>
    </location>
</feature>
<dbReference type="InterPro" id="IPR002528">
    <property type="entry name" value="MATE_fam"/>
</dbReference>
<dbReference type="InterPro" id="IPR048279">
    <property type="entry name" value="MdtK-like"/>
</dbReference>
<feature type="transmembrane region" description="Helical" evidence="11">
    <location>
        <begin position="107"/>
        <end position="133"/>
    </location>
</feature>
<dbReference type="PANTHER" id="PTHR43298:SF2">
    <property type="entry name" value="FMN_FAD EXPORTER YEEO-RELATED"/>
    <property type="match status" value="1"/>
</dbReference>
<feature type="transmembrane region" description="Helical" evidence="11">
    <location>
        <begin position="63"/>
        <end position="86"/>
    </location>
</feature>
<dbReference type="Pfam" id="PF01554">
    <property type="entry name" value="MatE"/>
    <property type="match status" value="2"/>
</dbReference>
<keyword evidence="7" id="KW-0406">Ion transport</keyword>
<dbReference type="AlphaFoldDB" id="A0A6N7Q230"/>
<evidence type="ECO:0000256" key="8">
    <source>
        <dbReference type="ARBA" id="ARBA00023136"/>
    </source>
</evidence>
<evidence type="ECO:0000256" key="7">
    <source>
        <dbReference type="ARBA" id="ARBA00023065"/>
    </source>
</evidence>
<feature type="transmembrane region" description="Helical" evidence="11">
    <location>
        <begin position="442"/>
        <end position="461"/>
    </location>
</feature>
<dbReference type="GO" id="GO:0006811">
    <property type="term" value="P:monoatomic ion transport"/>
    <property type="evidence" value="ECO:0007669"/>
    <property type="project" value="UniProtKB-KW"/>
</dbReference>
<dbReference type="GO" id="GO:0005886">
    <property type="term" value="C:plasma membrane"/>
    <property type="evidence" value="ECO:0007669"/>
    <property type="project" value="UniProtKB-SubCell"/>
</dbReference>
<dbReference type="OrthoDB" id="9780160at2"/>
<keyword evidence="3" id="KW-0050">Antiport</keyword>
<feature type="transmembrane region" description="Helical" evidence="11">
    <location>
        <begin position="303"/>
        <end position="327"/>
    </location>
</feature>
<protein>
    <recommendedName>
        <fullName evidence="9">Multidrug-efflux transporter</fullName>
    </recommendedName>
</protein>
<comment type="caution">
    <text evidence="12">The sequence shown here is derived from an EMBL/GenBank/DDBJ whole genome shotgun (WGS) entry which is preliminary data.</text>
</comment>
<dbReference type="GO" id="GO:0015297">
    <property type="term" value="F:antiporter activity"/>
    <property type="evidence" value="ECO:0007669"/>
    <property type="project" value="UniProtKB-KW"/>
</dbReference>
<organism evidence="12 13">
    <name type="scientific">Polyangium spumosum</name>
    <dbReference type="NCBI Taxonomy" id="889282"/>
    <lineage>
        <taxon>Bacteria</taxon>
        <taxon>Pseudomonadati</taxon>
        <taxon>Myxococcota</taxon>
        <taxon>Polyangia</taxon>
        <taxon>Polyangiales</taxon>
        <taxon>Polyangiaceae</taxon>
        <taxon>Polyangium</taxon>
    </lineage>
</organism>
<evidence type="ECO:0000256" key="2">
    <source>
        <dbReference type="ARBA" id="ARBA00022448"/>
    </source>
</evidence>
<feature type="transmembrane region" description="Helical" evidence="11">
    <location>
        <begin position="418"/>
        <end position="436"/>
    </location>
</feature>
<evidence type="ECO:0000256" key="4">
    <source>
        <dbReference type="ARBA" id="ARBA00022475"/>
    </source>
</evidence>
<evidence type="ECO:0000256" key="5">
    <source>
        <dbReference type="ARBA" id="ARBA00022692"/>
    </source>
</evidence>
<proteinExistence type="predicted"/>
<feature type="transmembrane region" description="Helical" evidence="11">
    <location>
        <begin position="219"/>
        <end position="238"/>
    </location>
</feature>
<keyword evidence="8 11" id="KW-0472">Membrane</keyword>